<dbReference type="EC" id="2.7.13.3" evidence="2"/>
<keyword evidence="4" id="KW-0808">Transferase</keyword>
<feature type="active site" evidence="8">
    <location>
        <position position="50"/>
    </location>
</feature>
<dbReference type="SUPFAM" id="SSF52738">
    <property type="entry name" value="Methylesterase CheB, C-terminal domain"/>
    <property type="match status" value="1"/>
</dbReference>
<keyword evidence="7" id="KW-0067">ATP-binding</keyword>
<comment type="catalytic activity">
    <reaction evidence="1">
        <text>ATP + protein L-histidine = ADP + protein N-phospho-L-histidine.</text>
        <dbReference type="EC" id="2.7.13.3"/>
    </reaction>
</comment>
<feature type="domain" description="PAS" evidence="11">
    <location>
        <begin position="832"/>
        <end position="879"/>
    </location>
</feature>
<dbReference type="PROSITE" id="PS50112">
    <property type="entry name" value="PAS"/>
    <property type="match status" value="1"/>
</dbReference>
<keyword evidence="15" id="KW-1185">Reference proteome</keyword>
<evidence type="ECO:0000259" key="11">
    <source>
        <dbReference type="PROSITE" id="PS50112"/>
    </source>
</evidence>
<dbReference type="EMBL" id="JAJATZ010000003">
    <property type="protein sequence ID" value="MCB5198997.1"/>
    <property type="molecule type" value="Genomic_DNA"/>
</dbReference>
<dbReference type="Pfam" id="PF07536">
    <property type="entry name" value="HWE_HK"/>
    <property type="match status" value="1"/>
</dbReference>
<dbReference type="Gene3D" id="3.40.50.180">
    <property type="entry name" value="Methylesterase CheB, C-terminal domain"/>
    <property type="match status" value="1"/>
</dbReference>
<evidence type="ECO:0000256" key="9">
    <source>
        <dbReference type="SAM" id="Coils"/>
    </source>
</evidence>
<accession>A0ABS8BTM6</accession>
<evidence type="ECO:0000256" key="4">
    <source>
        <dbReference type="ARBA" id="ARBA00022679"/>
    </source>
</evidence>
<dbReference type="CDD" id="cd02440">
    <property type="entry name" value="AdoMet_MTases"/>
    <property type="match status" value="1"/>
</dbReference>
<dbReference type="InterPro" id="IPR000014">
    <property type="entry name" value="PAS"/>
</dbReference>
<dbReference type="PROSITE" id="PS50122">
    <property type="entry name" value="CHEB"/>
    <property type="match status" value="1"/>
</dbReference>
<evidence type="ECO:0000256" key="5">
    <source>
        <dbReference type="ARBA" id="ARBA00022741"/>
    </source>
</evidence>
<feature type="active site" evidence="8">
    <location>
        <position position="23"/>
    </location>
</feature>
<evidence type="ECO:0000256" key="3">
    <source>
        <dbReference type="ARBA" id="ARBA00022553"/>
    </source>
</evidence>
<dbReference type="PANTHER" id="PTHR24422">
    <property type="entry name" value="CHEMOTAXIS PROTEIN METHYLTRANSFERASE"/>
    <property type="match status" value="1"/>
</dbReference>
<dbReference type="NCBIfam" id="TIGR00229">
    <property type="entry name" value="sensory_box"/>
    <property type="match status" value="1"/>
</dbReference>
<dbReference type="InterPro" id="IPR035965">
    <property type="entry name" value="PAS-like_dom_sf"/>
</dbReference>
<evidence type="ECO:0000256" key="8">
    <source>
        <dbReference type="PROSITE-ProRule" id="PRU00050"/>
    </source>
</evidence>
<evidence type="ECO:0000256" key="7">
    <source>
        <dbReference type="ARBA" id="ARBA00022840"/>
    </source>
</evidence>
<dbReference type="PANTHER" id="PTHR24422:SF10">
    <property type="entry name" value="CHEMOTAXIS PROTEIN METHYLTRANSFERASE 2"/>
    <property type="match status" value="1"/>
</dbReference>
<dbReference type="CDD" id="cd16434">
    <property type="entry name" value="CheB-CheR_fusion"/>
    <property type="match status" value="1"/>
</dbReference>
<dbReference type="Proteomes" id="UP001138961">
    <property type="component" value="Unassembled WGS sequence"/>
</dbReference>
<evidence type="ECO:0000259" key="12">
    <source>
        <dbReference type="PROSITE" id="PS50122"/>
    </source>
</evidence>
<protein>
    <recommendedName>
        <fullName evidence="2">histidine kinase</fullName>
        <ecNumber evidence="2">2.7.13.3</ecNumber>
    </recommendedName>
</protein>
<dbReference type="SUPFAM" id="SSF47757">
    <property type="entry name" value="Chemotaxis receptor methyltransferase CheR, N-terminal domain"/>
    <property type="match status" value="1"/>
</dbReference>
<dbReference type="CDD" id="cd00130">
    <property type="entry name" value="PAS"/>
    <property type="match status" value="2"/>
</dbReference>
<feature type="domain" description="CheB-type methylesterase" evidence="12">
    <location>
        <begin position="11"/>
        <end position="200"/>
    </location>
</feature>
<dbReference type="Gene3D" id="3.30.565.10">
    <property type="entry name" value="Histidine kinase-like ATPase, C-terminal domain"/>
    <property type="match status" value="1"/>
</dbReference>
<organism evidence="14 15">
    <name type="scientific">Loktanella gaetbuli</name>
    <dbReference type="NCBI Taxonomy" id="2881335"/>
    <lineage>
        <taxon>Bacteria</taxon>
        <taxon>Pseudomonadati</taxon>
        <taxon>Pseudomonadota</taxon>
        <taxon>Alphaproteobacteria</taxon>
        <taxon>Rhodobacterales</taxon>
        <taxon>Roseobacteraceae</taxon>
        <taxon>Loktanella</taxon>
    </lineage>
</organism>
<dbReference type="InterPro" id="IPR036890">
    <property type="entry name" value="HATPase_C_sf"/>
</dbReference>
<evidence type="ECO:0000256" key="1">
    <source>
        <dbReference type="ARBA" id="ARBA00000085"/>
    </source>
</evidence>
<dbReference type="InterPro" id="IPR022642">
    <property type="entry name" value="CheR_C"/>
</dbReference>
<dbReference type="SMART" id="SM00091">
    <property type="entry name" value="PAS"/>
    <property type="match status" value="3"/>
</dbReference>
<dbReference type="SUPFAM" id="SSF55785">
    <property type="entry name" value="PYP-like sensor domain (PAS domain)"/>
    <property type="match status" value="2"/>
</dbReference>
<feature type="domain" description="CheR-type methyltransferase" evidence="13">
    <location>
        <begin position="221"/>
        <end position="453"/>
    </location>
</feature>
<feature type="region of interest" description="Disordered" evidence="10">
    <location>
        <begin position="479"/>
        <end position="505"/>
    </location>
</feature>
<name>A0ABS8BTM6_9RHOB</name>
<dbReference type="RefSeq" id="WP_226747830.1">
    <property type="nucleotide sequence ID" value="NZ_JAJATZ010000003.1"/>
</dbReference>
<keyword evidence="6" id="KW-0418">Kinase</keyword>
<dbReference type="InterPro" id="IPR011102">
    <property type="entry name" value="Sig_transdc_His_kinase_HWE"/>
</dbReference>
<dbReference type="Pfam" id="PF08448">
    <property type="entry name" value="PAS_4"/>
    <property type="match status" value="1"/>
</dbReference>
<evidence type="ECO:0000259" key="13">
    <source>
        <dbReference type="PROSITE" id="PS50123"/>
    </source>
</evidence>
<keyword evidence="8" id="KW-0378">Hydrolase</keyword>
<dbReference type="InterPro" id="IPR000780">
    <property type="entry name" value="CheR_MeTrfase"/>
</dbReference>
<dbReference type="Pfam" id="PF01739">
    <property type="entry name" value="CheR"/>
    <property type="match status" value="1"/>
</dbReference>
<dbReference type="InterPro" id="IPR035909">
    <property type="entry name" value="CheB_C"/>
</dbReference>
<dbReference type="SMART" id="SM00138">
    <property type="entry name" value="MeTrc"/>
    <property type="match status" value="1"/>
</dbReference>
<proteinExistence type="predicted"/>
<keyword evidence="5" id="KW-0547">Nucleotide-binding</keyword>
<reference evidence="14" key="1">
    <citation type="submission" date="2021-10" db="EMBL/GenBank/DDBJ databases">
        <title>Loktanella gaetbuli sp. nov., isolated from a tidal flat.</title>
        <authorList>
            <person name="Park S."/>
            <person name="Yoon J.-H."/>
        </authorList>
    </citation>
    <scope>NUCLEOTIDE SEQUENCE</scope>
    <source>
        <strain evidence="14">TSTF-M6</strain>
    </source>
</reference>
<dbReference type="PROSITE" id="PS50123">
    <property type="entry name" value="CHER"/>
    <property type="match status" value="1"/>
</dbReference>
<dbReference type="Pfam" id="PF03705">
    <property type="entry name" value="CheR_N"/>
    <property type="match status" value="1"/>
</dbReference>
<evidence type="ECO:0000256" key="2">
    <source>
        <dbReference type="ARBA" id="ARBA00012438"/>
    </source>
</evidence>
<dbReference type="Gene3D" id="3.40.50.150">
    <property type="entry name" value="Vaccinia Virus protein VP39"/>
    <property type="match status" value="1"/>
</dbReference>
<dbReference type="Gene3D" id="3.30.450.20">
    <property type="entry name" value="PAS domain"/>
    <property type="match status" value="2"/>
</dbReference>
<comment type="caution">
    <text evidence="14">The sequence shown here is derived from an EMBL/GenBank/DDBJ whole genome shotgun (WGS) entry which is preliminary data.</text>
</comment>
<dbReference type="SUPFAM" id="SSF53335">
    <property type="entry name" value="S-adenosyl-L-methionine-dependent methyltransferases"/>
    <property type="match status" value="1"/>
</dbReference>
<sequence length="1163" mass="129644">MIDTFSLPITPPKGPVVVGIGASAGGLEALQGFLDNLPPSHSLAIVIVQHLDPDHDSLLVELLTKRTKTPVKEAGNGMAVEAGNIYLIAPGQSLTIIDGKLHTENYDLPRGRRRPIDAFLVSLAQNSGERAVGIILSGTGSDGSLGARAIKEAGGLVFVQALSEAKYDGMPRSAIETGVADIVLPVAEMFAVLNDYFDCRGGIPEDALTDREFISRAMRHVRYRTGHDFSGYKPGTLLRRIAVRMSVLGLSHPNEYLKVLINDPEEVSRLFKDVLINVTSFFRDDSVFDDLRNKVIPELMEGRSNTDELRIWVPGCSTGQEAYSIAMLLSEAMERLDVWPRVMIFGTDIDEDALETARRGQYLNTIADEVPAEYLHKYFKWRSDGYTVNDRLRAMVRFSNQSIVKDPPFSQIDMVTCRNVLIYFDKSLQEKAIRVFHYALREGGILVLGTSESPINGPEAFADLSRQNRIYRRQPGPAARLDLSQTPAPEPENEPQNAMHGAGNRQTKPAMAYADQVIDLMSPAYIVVSNARDLQYASDPATAYLKMKAGRPQLDLMKLIRPELENNLRRLLNRQLGTGETADWDFTGVLDGNPRFIRITRQRMTGGQDLILFQDLTLPEGTKLPSPENLSEATAKYVQDLESELDEARLQIRSTVEELETSNEELKSSNEEMMSMNEELQSANEELTTTNDELNNKITEVRDANTDLANFIRSTKIGTVFLDADLKLRSFTPEACEVFRFQKNDIGRRIDDIASDVDMEQIVTDCERVMESQELLEKEYETRRGKSFRARFVPYAQSGHSVGGVVVSLFDVTELRSLARDAEEARLIAADRLEEIEGLYTASPLAMALLDTDLNYIRANTRLSEILGIPVEEMIGRSLGEMSGGMSEIARRLAQQVIETGKKVENYQMRGAVPTRPDDNRVFETDWYPVSQGDKLIGIGINVRDSTELVQIQFELRRVMQELQHRVKNMLANVLALVSRAKRDATADKAIFEALSQRIQALAQTHKLLTQSNWSSAKLQDILRPELVDVYGAERVRLKGPDIVVNARAALSLGMAIHELATNAAKYGSFSKEDGQVSLSWVRQDDGESDDFIFSWQEKGGPPADQSEVSGFGSQLILSTIEGSLDGKVEFFWEQSGLRCVFTIPKDSLIEIPNDSVFDTYTS</sequence>
<dbReference type="Pfam" id="PF13596">
    <property type="entry name" value="PAS_10"/>
    <property type="match status" value="1"/>
</dbReference>
<keyword evidence="9" id="KW-0175">Coiled coil</keyword>
<dbReference type="InterPro" id="IPR022641">
    <property type="entry name" value="CheR_N"/>
</dbReference>
<dbReference type="SMART" id="SM00911">
    <property type="entry name" value="HWE_HK"/>
    <property type="match status" value="1"/>
</dbReference>
<dbReference type="InterPro" id="IPR000673">
    <property type="entry name" value="Sig_transdc_resp-reg_Me-estase"/>
</dbReference>
<feature type="active site" evidence="8">
    <location>
        <position position="142"/>
    </location>
</feature>
<evidence type="ECO:0000313" key="15">
    <source>
        <dbReference type="Proteomes" id="UP001138961"/>
    </source>
</evidence>
<dbReference type="InterPro" id="IPR013656">
    <property type="entry name" value="PAS_4"/>
</dbReference>
<keyword evidence="3" id="KW-0597">Phosphoprotein</keyword>
<dbReference type="Pfam" id="PF01339">
    <property type="entry name" value="CheB_methylest"/>
    <property type="match status" value="1"/>
</dbReference>
<feature type="coiled-coil region" evidence="9">
    <location>
        <begin position="638"/>
        <end position="704"/>
    </location>
</feature>
<gene>
    <name evidence="14" type="ORF">LGQ03_07070</name>
</gene>
<dbReference type="InterPro" id="IPR029063">
    <property type="entry name" value="SAM-dependent_MTases_sf"/>
</dbReference>
<evidence type="ECO:0000313" key="14">
    <source>
        <dbReference type="EMBL" id="MCB5198997.1"/>
    </source>
</evidence>
<dbReference type="PRINTS" id="PR00996">
    <property type="entry name" value="CHERMTFRASE"/>
</dbReference>
<evidence type="ECO:0000256" key="10">
    <source>
        <dbReference type="SAM" id="MobiDB-lite"/>
    </source>
</evidence>
<keyword evidence="8" id="KW-0145">Chemotaxis</keyword>
<dbReference type="InterPro" id="IPR050903">
    <property type="entry name" value="Bact_Chemotaxis_MeTrfase"/>
</dbReference>
<evidence type="ECO:0000256" key="6">
    <source>
        <dbReference type="ARBA" id="ARBA00022777"/>
    </source>
</evidence>